<dbReference type="OrthoDB" id="8375655at2"/>
<dbReference type="InterPro" id="IPR009506">
    <property type="entry name" value="YjiS-like"/>
</dbReference>
<comment type="caution">
    <text evidence="2">The sequence shown here is derived from an EMBL/GenBank/DDBJ whole genome shotgun (WGS) entry which is preliminary data.</text>
</comment>
<reference evidence="2 3" key="1">
    <citation type="submission" date="2017-03" db="EMBL/GenBank/DDBJ databases">
        <title>Genome analysis of Rhizobial strains effectives or ineffectives for nitrogen fixation isolated from bean seeds.</title>
        <authorList>
            <person name="Peralta H."/>
            <person name="Aguilar-Vera A."/>
            <person name="Mora Y."/>
            <person name="Vargas-Lagunas C."/>
            <person name="Girard L."/>
            <person name="Mora J."/>
        </authorList>
    </citation>
    <scope>NUCLEOTIDE SEQUENCE [LARGE SCALE GENOMIC DNA]</scope>
    <source>
        <strain evidence="2 3">CCGM3</strain>
    </source>
</reference>
<protein>
    <recommendedName>
        <fullName evidence="1">YjiS-like domain-containing protein</fullName>
    </recommendedName>
</protein>
<evidence type="ECO:0000259" key="1">
    <source>
        <dbReference type="Pfam" id="PF06568"/>
    </source>
</evidence>
<feature type="domain" description="YjiS-like" evidence="1">
    <location>
        <begin position="42"/>
        <end position="63"/>
    </location>
</feature>
<name>A0A370KUT2_9HYPH</name>
<accession>A0A370KUT2</accession>
<evidence type="ECO:0000313" key="2">
    <source>
        <dbReference type="EMBL" id="RDJ14901.1"/>
    </source>
</evidence>
<proteinExistence type="predicted"/>
<sequence>MTFLHLHGVRSFSPTAAFSGTWHALAHLIPHGEHHSATDHAACRALDNLDDEQLADIGIVRHDEFAGWHESARGSDPDAIVSHSYSWR</sequence>
<dbReference type="Pfam" id="PF06568">
    <property type="entry name" value="YjiS-like"/>
    <property type="match status" value="1"/>
</dbReference>
<dbReference type="EMBL" id="NAAC01000005">
    <property type="protein sequence ID" value="RDJ14901.1"/>
    <property type="molecule type" value="Genomic_DNA"/>
</dbReference>
<dbReference type="Proteomes" id="UP000254939">
    <property type="component" value="Unassembled WGS sequence"/>
</dbReference>
<evidence type="ECO:0000313" key="3">
    <source>
        <dbReference type="Proteomes" id="UP000254939"/>
    </source>
</evidence>
<dbReference type="AlphaFoldDB" id="A0A370KUT2"/>
<gene>
    <name evidence="2" type="ORF">B5K06_05215</name>
</gene>
<organism evidence="2 3">
    <name type="scientific">Rhizobium grahamii</name>
    <dbReference type="NCBI Taxonomy" id="1120045"/>
    <lineage>
        <taxon>Bacteria</taxon>
        <taxon>Pseudomonadati</taxon>
        <taxon>Pseudomonadota</taxon>
        <taxon>Alphaproteobacteria</taxon>
        <taxon>Hyphomicrobiales</taxon>
        <taxon>Rhizobiaceae</taxon>
        <taxon>Rhizobium/Agrobacterium group</taxon>
        <taxon>Rhizobium</taxon>
    </lineage>
</organism>